<dbReference type="PANTHER" id="PTHR46505:SF1">
    <property type="entry name" value="OXIDOREDUCTASE NAD-BINDING DOMAIN-CONTAINING PROTEIN 1"/>
    <property type="match status" value="1"/>
</dbReference>
<keyword evidence="5" id="KW-1185">Reference proteome</keyword>
<reference evidence="6" key="2">
    <citation type="submission" date="2020-04" db="EMBL/GenBank/DDBJ databases">
        <authorList>
            <consortium name="NCBI Genome Project"/>
        </authorList>
    </citation>
    <scope>NUCLEOTIDE SEQUENCE</scope>
    <source>
        <strain evidence="6">CBS 342.82</strain>
    </source>
</reference>
<feature type="compositionally biased region" description="Basic and acidic residues" evidence="3">
    <location>
        <begin position="9"/>
        <end position="21"/>
    </location>
</feature>
<dbReference type="PANTHER" id="PTHR46505">
    <property type="entry name" value="OXIDOREDUCTASE NAD-BINDING DOMAIN-CONTAINING PROTEIN 1"/>
    <property type="match status" value="1"/>
</dbReference>
<dbReference type="AlphaFoldDB" id="A0A6J3MHW6"/>
<dbReference type="InterPro" id="IPR039261">
    <property type="entry name" value="FNR_nucleotide-bd"/>
</dbReference>
<dbReference type="PROSITE" id="PS51384">
    <property type="entry name" value="FAD_FR"/>
    <property type="match status" value="1"/>
</dbReference>
<evidence type="ECO:0000256" key="2">
    <source>
        <dbReference type="ARBA" id="ARBA00023027"/>
    </source>
</evidence>
<dbReference type="Gene3D" id="3.40.50.80">
    <property type="entry name" value="Nucleotide-binding domain of ferredoxin-NADP reductase (FNR) module"/>
    <property type="match status" value="1"/>
</dbReference>
<dbReference type="GO" id="GO:0005739">
    <property type="term" value="C:mitochondrion"/>
    <property type="evidence" value="ECO:0007669"/>
    <property type="project" value="TreeGrafter"/>
</dbReference>
<dbReference type="Proteomes" id="UP000504637">
    <property type="component" value="Unplaced"/>
</dbReference>
<evidence type="ECO:0000259" key="4">
    <source>
        <dbReference type="PROSITE" id="PS51384"/>
    </source>
</evidence>
<dbReference type="InterPro" id="IPR017927">
    <property type="entry name" value="FAD-bd_FR_type"/>
</dbReference>
<dbReference type="GO" id="GO:0016491">
    <property type="term" value="F:oxidoreductase activity"/>
    <property type="evidence" value="ECO:0007669"/>
    <property type="project" value="UniProtKB-KW"/>
</dbReference>
<dbReference type="InterPro" id="IPR052128">
    <property type="entry name" value="Oxidoreductase_NAD-binding"/>
</dbReference>
<keyword evidence="2" id="KW-0520">NAD</keyword>
<dbReference type="SUPFAM" id="SSF63380">
    <property type="entry name" value="Riboflavin synthase domain-like"/>
    <property type="match status" value="1"/>
</dbReference>
<name>A0A6J3MHW6_9PEZI</name>
<dbReference type="OrthoDB" id="436496at2759"/>
<organism evidence="6">
    <name type="scientific">Dissoconium aciculare CBS 342.82</name>
    <dbReference type="NCBI Taxonomy" id="1314786"/>
    <lineage>
        <taxon>Eukaryota</taxon>
        <taxon>Fungi</taxon>
        <taxon>Dikarya</taxon>
        <taxon>Ascomycota</taxon>
        <taxon>Pezizomycotina</taxon>
        <taxon>Dothideomycetes</taxon>
        <taxon>Dothideomycetidae</taxon>
        <taxon>Mycosphaerellales</taxon>
        <taxon>Dissoconiaceae</taxon>
        <taxon>Dissoconium</taxon>
    </lineage>
</organism>
<evidence type="ECO:0000256" key="3">
    <source>
        <dbReference type="SAM" id="MobiDB-lite"/>
    </source>
</evidence>
<dbReference type="InterPro" id="IPR017938">
    <property type="entry name" value="Riboflavin_synthase-like_b-brl"/>
</dbReference>
<gene>
    <name evidence="6" type="ORF">K489DRAFT_385937</name>
</gene>
<reference evidence="6" key="3">
    <citation type="submission" date="2025-08" db="UniProtKB">
        <authorList>
            <consortium name="RefSeq"/>
        </authorList>
    </citation>
    <scope>IDENTIFICATION</scope>
    <source>
        <strain evidence="6">CBS 342.82</strain>
    </source>
</reference>
<evidence type="ECO:0000256" key="1">
    <source>
        <dbReference type="ARBA" id="ARBA00023002"/>
    </source>
</evidence>
<evidence type="ECO:0000313" key="5">
    <source>
        <dbReference type="Proteomes" id="UP000504637"/>
    </source>
</evidence>
<proteinExistence type="predicted"/>
<sequence>MATVSGSLGHEERTANEPRENKLEPVVLSSIREVNSSVRLLRLKAFLPGQWVDTFIPGVAQAGGFTITSSPSEARPSSHSSAFVELAVQATRNPVSQWLWRPEKDILNAQLVVRVGGSFTWPPHGLDAGDIERLVLVAGGKILFLPRLMDLVAAVADPNVSLRLFLTGTGDDEFIDHGQLPNLTYGRRIGDKDLISALDGFQTSVFGSEHDRLKTVAYVCGPPRMTDEVVAFLSRQSGMTEDRVRCEKWW</sequence>
<keyword evidence="1" id="KW-0560">Oxidoreductase</keyword>
<reference evidence="6" key="1">
    <citation type="submission" date="2020-01" db="EMBL/GenBank/DDBJ databases">
        <authorList>
            <consortium name="DOE Joint Genome Institute"/>
            <person name="Haridas S."/>
            <person name="Albert R."/>
            <person name="Binder M."/>
            <person name="Bloem J."/>
            <person name="Labutti K."/>
            <person name="Salamov A."/>
            <person name="Andreopoulos B."/>
            <person name="Baker S.E."/>
            <person name="Barry K."/>
            <person name="Bills G."/>
            <person name="Bluhm B.H."/>
            <person name="Cannon C."/>
            <person name="Castanera R."/>
            <person name="Culley D.E."/>
            <person name="Daum C."/>
            <person name="Ezra D."/>
            <person name="Gonzalez J.B."/>
            <person name="Henrissat B."/>
            <person name="Kuo A."/>
            <person name="Liang C."/>
            <person name="Lipzen A."/>
            <person name="Lutzoni F."/>
            <person name="Magnuson J."/>
            <person name="Mondo S."/>
            <person name="Nolan M."/>
            <person name="Ohm R."/>
            <person name="Pangilinan J."/>
            <person name="Park H.-J."/>
            <person name="Ramirez L."/>
            <person name="Alfaro M."/>
            <person name="Sun H."/>
            <person name="Tritt A."/>
            <person name="Yoshinaga Y."/>
            <person name="Zwiers L.-H."/>
            <person name="Turgeon B.G."/>
            <person name="Goodwin S.B."/>
            <person name="Spatafora J.W."/>
            <person name="Crous P.W."/>
            <person name="Grigoriev I.V."/>
        </authorList>
    </citation>
    <scope>NUCLEOTIDE SEQUENCE</scope>
    <source>
        <strain evidence="6">CBS 342.82</strain>
    </source>
</reference>
<accession>A0A6J3MHW6</accession>
<feature type="domain" description="FAD-binding FR-type" evidence="4">
    <location>
        <begin position="1"/>
        <end position="122"/>
    </location>
</feature>
<dbReference type="GeneID" id="54363980"/>
<dbReference type="CDD" id="cd00322">
    <property type="entry name" value="FNR_like"/>
    <property type="match status" value="1"/>
</dbReference>
<evidence type="ECO:0000313" key="6">
    <source>
        <dbReference type="RefSeq" id="XP_033464330.1"/>
    </source>
</evidence>
<feature type="region of interest" description="Disordered" evidence="3">
    <location>
        <begin position="1"/>
        <end position="21"/>
    </location>
</feature>
<dbReference type="SUPFAM" id="SSF52343">
    <property type="entry name" value="Ferredoxin reductase-like, C-terminal NADP-linked domain"/>
    <property type="match status" value="1"/>
</dbReference>
<dbReference type="RefSeq" id="XP_033464330.1">
    <property type="nucleotide sequence ID" value="XM_033606180.1"/>
</dbReference>
<protein>
    <recommendedName>
        <fullName evidence="4">FAD-binding FR-type domain-containing protein</fullName>
    </recommendedName>
</protein>